<protein>
    <submittedName>
        <fullName evidence="2">Uncharacterized protein LOC114338958</fullName>
    </submittedName>
</protein>
<organism evidence="2">
    <name type="scientific">Diabrotica virgifera virgifera</name>
    <name type="common">western corn rootworm</name>
    <dbReference type="NCBI Taxonomy" id="50390"/>
    <lineage>
        <taxon>Eukaryota</taxon>
        <taxon>Metazoa</taxon>
        <taxon>Ecdysozoa</taxon>
        <taxon>Arthropoda</taxon>
        <taxon>Hexapoda</taxon>
        <taxon>Insecta</taxon>
        <taxon>Pterygota</taxon>
        <taxon>Neoptera</taxon>
        <taxon>Endopterygota</taxon>
        <taxon>Coleoptera</taxon>
        <taxon>Polyphaga</taxon>
        <taxon>Cucujiformia</taxon>
        <taxon>Chrysomeloidea</taxon>
        <taxon>Chrysomelidae</taxon>
        <taxon>Galerucinae</taxon>
        <taxon>Diabroticina</taxon>
        <taxon>Diabroticites</taxon>
        <taxon>Diabrotica</taxon>
    </lineage>
</organism>
<feature type="signal peptide" evidence="1">
    <location>
        <begin position="1"/>
        <end position="16"/>
    </location>
</feature>
<dbReference type="InterPro" id="IPR006616">
    <property type="entry name" value="DM9_repeat"/>
</dbReference>
<name>A0A6P7G8I0_DIAVI</name>
<keyword evidence="1" id="KW-0732">Signal</keyword>
<dbReference type="RefSeq" id="XP_028145384.1">
    <property type="nucleotide sequence ID" value="XM_028289583.1"/>
</dbReference>
<gene>
    <name evidence="2" type="primary">LOC114338958</name>
</gene>
<dbReference type="SMART" id="SM00696">
    <property type="entry name" value="DM9"/>
    <property type="match status" value="1"/>
</dbReference>
<dbReference type="KEGG" id="dvv:114338958"/>
<sequence length="187" mass="21314">MKIFVLSLSLLALVYGNQEDYLKWVSYNGEIPKDAVPAGMDADNNTVYIGRVHLITNRAEGFVPGNINPGVVSLDTVLFNQVYTATENIEILTAVNNPKLEWILVKEYQFPKLFDHEEFHVARVGWELAKGEFNSTIYLGRTHFNDRTNIGKVFTSANFYAENNELYFAANSKTKTGYVFEALVYYY</sequence>
<dbReference type="Pfam" id="PF11901">
    <property type="entry name" value="DM9"/>
    <property type="match status" value="1"/>
</dbReference>
<evidence type="ECO:0000313" key="2">
    <source>
        <dbReference type="RefSeq" id="XP_028145384.1"/>
    </source>
</evidence>
<proteinExistence type="predicted"/>
<feature type="chain" id="PRO_5028326612" evidence="1">
    <location>
        <begin position="17"/>
        <end position="187"/>
    </location>
</feature>
<dbReference type="InParanoid" id="A0A6P7G8I0"/>
<dbReference type="AlphaFoldDB" id="A0A6P7G8I0"/>
<accession>A0A6P7G8I0</accession>
<reference evidence="2" key="1">
    <citation type="submission" date="2025-08" db="UniProtKB">
        <authorList>
            <consortium name="RefSeq"/>
        </authorList>
    </citation>
    <scope>IDENTIFICATION</scope>
    <source>
        <tissue evidence="2">Whole insect</tissue>
    </source>
</reference>
<dbReference type="OrthoDB" id="6758767at2759"/>
<evidence type="ECO:0000256" key="1">
    <source>
        <dbReference type="SAM" id="SignalP"/>
    </source>
</evidence>
<dbReference type="PANTHER" id="PTHR31649">
    <property type="entry name" value="AGAP009604-PA"/>
    <property type="match status" value="1"/>
</dbReference>
<dbReference type="PANTHER" id="PTHR31649:SF10">
    <property type="entry name" value="IP19903P-RELATED"/>
    <property type="match status" value="1"/>
</dbReference>